<dbReference type="PROSITE" id="PS50102">
    <property type="entry name" value="RRM"/>
    <property type="match status" value="3"/>
</dbReference>
<keyword evidence="2 3" id="KW-0694">RNA-binding</keyword>
<evidence type="ECO:0000256" key="3">
    <source>
        <dbReference type="PROSITE-ProRule" id="PRU00176"/>
    </source>
</evidence>
<dbReference type="InterPro" id="IPR000504">
    <property type="entry name" value="RRM_dom"/>
</dbReference>
<feature type="domain" description="RRM" evidence="5">
    <location>
        <begin position="15"/>
        <end position="93"/>
    </location>
</feature>
<proteinExistence type="predicted"/>
<keyword evidence="7" id="KW-1185">Reference proteome</keyword>
<dbReference type="PRINTS" id="PR00961">
    <property type="entry name" value="HUDSXLRNA"/>
</dbReference>
<evidence type="ECO:0000256" key="1">
    <source>
        <dbReference type="ARBA" id="ARBA00022737"/>
    </source>
</evidence>
<protein>
    <submittedName>
        <fullName evidence="6">ELAV-like protein 2</fullName>
    </submittedName>
</protein>
<dbReference type="SMART" id="SM00360">
    <property type="entry name" value="RRM"/>
    <property type="match status" value="3"/>
</dbReference>
<dbReference type="EMBL" id="JAIFTH010000040">
    <property type="protein sequence ID" value="KAG9511027.1"/>
    <property type="molecule type" value="Genomic_DNA"/>
</dbReference>
<dbReference type="CDD" id="cd00590">
    <property type="entry name" value="RRM_SF"/>
    <property type="match status" value="1"/>
</dbReference>
<dbReference type="PANTHER" id="PTHR48025">
    <property type="entry name" value="OS02G0815200 PROTEIN"/>
    <property type="match status" value="1"/>
</dbReference>
<evidence type="ECO:0000256" key="4">
    <source>
        <dbReference type="SAM" id="MobiDB-lite"/>
    </source>
</evidence>
<dbReference type="Proteomes" id="UP000825002">
    <property type="component" value="Unassembled WGS sequence"/>
</dbReference>
<feature type="region of interest" description="Disordered" evidence="4">
    <location>
        <begin position="179"/>
        <end position="230"/>
    </location>
</feature>
<evidence type="ECO:0000313" key="6">
    <source>
        <dbReference type="EMBL" id="KAG9511027.1"/>
    </source>
</evidence>
<dbReference type="Gene3D" id="3.30.70.330">
    <property type="match status" value="3"/>
</dbReference>
<dbReference type="PANTHER" id="PTHR48025:SF1">
    <property type="entry name" value="RRM DOMAIN-CONTAINING PROTEIN"/>
    <property type="match status" value="1"/>
</dbReference>
<accession>A0ABQ7SC99</accession>
<evidence type="ECO:0000256" key="2">
    <source>
        <dbReference type="ARBA" id="ARBA00022884"/>
    </source>
</evidence>
<dbReference type="Pfam" id="PF00076">
    <property type="entry name" value="RRM_1"/>
    <property type="match status" value="3"/>
</dbReference>
<feature type="compositionally biased region" description="Polar residues" evidence="4">
    <location>
        <begin position="187"/>
        <end position="210"/>
    </location>
</feature>
<feature type="domain" description="RRM" evidence="5">
    <location>
        <begin position="101"/>
        <end position="171"/>
    </location>
</feature>
<keyword evidence="1" id="KW-0677">Repeat</keyword>
<dbReference type="InterPro" id="IPR050502">
    <property type="entry name" value="Euk_RNA-bind_prot"/>
</dbReference>
<reference evidence="6 7" key="1">
    <citation type="submission" date="2020-10" db="EMBL/GenBank/DDBJ databases">
        <authorList>
            <person name="Klimov P.B."/>
            <person name="Dyachkov S.M."/>
            <person name="Chetverikov P.E."/>
        </authorList>
    </citation>
    <scope>NUCLEOTIDE SEQUENCE [LARGE SCALE GENOMIC DNA]</scope>
    <source>
        <strain evidence="6">BMOC 18-1129-001#AD2665</strain>
        <tissue evidence="6">Entire mites</tissue>
    </source>
</reference>
<feature type="domain" description="RRM" evidence="5">
    <location>
        <begin position="373"/>
        <end position="453"/>
    </location>
</feature>
<gene>
    <name evidence="6" type="primary">elavl2</name>
    <name evidence="6" type="ORF">GZH46_00410</name>
</gene>
<sequence>MSEQQATNNSEDTRTNLIINYLPQDLTDSHFEDLFSKHGSIKAAKIVRHKGTGESYGFGFVEYQTHEDALKAIESLNGYKLHDKKLKVAFARPTSEDIKNAKLYIRNLPEDFTEEQLRNAFNRFGTIIESKIVSKRNAVAFVLYDTRKEAETAMMALNGKLIAPGQTVGLEIRFVGHDNNKTRSTRLDNNGPSSFKRSTPQHNMSPSPFQQPYRESYPPMSQHEQTPMNGESGIRVQSQYVVPYATGVPLNQYPQSGFGPMRHSSVARQNRYSPFVSQTAVPAQMAAYSAYYAQPGAPYVAMATPQMVSMPNALHQLPASSDIYGHTTPVVGMSQPLPQTQYLQQHQALNHQASPMAQISTSVGPTNSQPSGSTLFVYNIGALTVEADLMEPFQAYGKVLRIDIPKDSSNSETNKGYAFVTMSDRNQASECIKKLNGKIWEHSGKPLQVRFKK</sequence>
<organism evidence="6 7">
    <name type="scientific">Fragariocoptes setiger</name>
    <dbReference type="NCBI Taxonomy" id="1670756"/>
    <lineage>
        <taxon>Eukaryota</taxon>
        <taxon>Metazoa</taxon>
        <taxon>Ecdysozoa</taxon>
        <taxon>Arthropoda</taxon>
        <taxon>Chelicerata</taxon>
        <taxon>Arachnida</taxon>
        <taxon>Acari</taxon>
        <taxon>Acariformes</taxon>
        <taxon>Trombidiformes</taxon>
        <taxon>Prostigmata</taxon>
        <taxon>Eupodina</taxon>
        <taxon>Eriophyoidea</taxon>
        <taxon>Phytoptidae</taxon>
        <taxon>Fragariocoptes</taxon>
    </lineage>
</organism>
<dbReference type="InterPro" id="IPR012677">
    <property type="entry name" value="Nucleotide-bd_a/b_plait_sf"/>
</dbReference>
<dbReference type="InterPro" id="IPR035979">
    <property type="entry name" value="RBD_domain_sf"/>
</dbReference>
<name>A0ABQ7SC99_9ACAR</name>
<dbReference type="InterPro" id="IPR002343">
    <property type="entry name" value="Hud_Sxl_RNA"/>
</dbReference>
<dbReference type="SUPFAM" id="SSF54928">
    <property type="entry name" value="RNA-binding domain, RBD"/>
    <property type="match status" value="2"/>
</dbReference>
<comment type="caution">
    <text evidence="6">The sequence shown here is derived from an EMBL/GenBank/DDBJ whole genome shotgun (WGS) entry which is preliminary data.</text>
</comment>
<evidence type="ECO:0000259" key="5">
    <source>
        <dbReference type="PROSITE" id="PS50102"/>
    </source>
</evidence>
<evidence type="ECO:0000313" key="7">
    <source>
        <dbReference type="Proteomes" id="UP000825002"/>
    </source>
</evidence>